<gene>
    <name evidence="5" type="ORF">JIN82_03570</name>
</gene>
<dbReference type="PROSITE" id="PS50893">
    <property type="entry name" value="ABC_TRANSPORTER_2"/>
    <property type="match status" value="1"/>
</dbReference>
<proteinExistence type="predicted"/>
<dbReference type="Pfam" id="PF00005">
    <property type="entry name" value="ABC_tran"/>
    <property type="match status" value="1"/>
</dbReference>
<sequence length="302" mass="33295">MTRPSIEVSQLHKSYKLGTEVLRGLDLSVQPGEVYGLIGENGAGKTTLFSCLTGLLAPSSGRTQILGSNFRHASPTQRARTAYVGQYNSGYPNLSLMEHFIYYEKCFPKWNAKQAGYLARKFDLPLFHSFKYMSGGMQRKAAIVLSIASQAEVLLLDEPAANLDPLTRITFVSELADILAERENLSVLLSTHILSDLERVASTLGMLQNGKISYQANLIELSEFVRKVQVIFPKGTNPPADFTLPGQIGSLTINGPILTGTAKFDSLDQLDSYARRTDVQVGLFPMNLEDLFIELTQLRKAS</sequence>
<dbReference type="PROSITE" id="PS00211">
    <property type="entry name" value="ABC_TRANSPORTER_1"/>
    <property type="match status" value="1"/>
</dbReference>
<keyword evidence="1" id="KW-0813">Transport</keyword>
<dbReference type="Proteomes" id="UP000624703">
    <property type="component" value="Unassembled WGS sequence"/>
</dbReference>
<dbReference type="InterPro" id="IPR027417">
    <property type="entry name" value="P-loop_NTPase"/>
</dbReference>
<dbReference type="PANTHER" id="PTHR42939:SF1">
    <property type="entry name" value="ABC TRANSPORTER ATP-BINDING PROTEIN ALBC-RELATED"/>
    <property type="match status" value="1"/>
</dbReference>
<keyword evidence="2" id="KW-0547">Nucleotide-binding</keyword>
<dbReference type="RefSeq" id="WP_200310270.1">
    <property type="nucleotide sequence ID" value="NZ_JAENIM010000020.1"/>
</dbReference>
<dbReference type="InterPro" id="IPR017871">
    <property type="entry name" value="ABC_transporter-like_CS"/>
</dbReference>
<keyword evidence="6" id="KW-1185">Reference proteome</keyword>
<dbReference type="InterPro" id="IPR051782">
    <property type="entry name" value="ABC_Transporter_VariousFunc"/>
</dbReference>
<comment type="caution">
    <text evidence="5">The sequence shown here is derived from an EMBL/GenBank/DDBJ whole genome shotgun (WGS) entry which is preliminary data.</text>
</comment>
<dbReference type="PANTHER" id="PTHR42939">
    <property type="entry name" value="ABC TRANSPORTER ATP-BINDING PROTEIN ALBC-RELATED"/>
    <property type="match status" value="1"/>
</dbReference>
<keyword evidence="3 5" id="KW-0067">ATP-binding</keyword>
<dbReference type="EMBL" id="JAENIM010000020">
    <property type="protein sequence ID" value="MBK1790232.1"/>
    <property type="molecule type" value="Genomic_DNA"/>
</dbReference>
<dbReference type="Gene3D" id="3.40.50.300">
    <property type="entry name" value="P-loop containing nucleotide triphosphate hydrolases"/>
    <property type="match status" value="1"/>
</dbReference>
<accession>A0A8J7MB82</accession>
<name>A0A8J7MB82_9BACT</name>
<evidence type="ECO:0000259" key="4">
    <source>
        <dbReference type="PROSITE" id="PS50893"/>
    </source>
</evidence>
<evidence type="ECO:0000313" key="6">
    <source>
        <dbReference type="Proteomes" id="UP000624703"/>
    </source>
</evidence>
<protein>
    <submittedName>
        <fullName evidence="5">ABC transporter ATP-binding protein</fullName>
    </submittedName>
</protein>
<dbReference type="GO" id="GO:0005524">
    <property type="term" value="F:ATP binding"/>
    <property type="evidence" value="ECO:0007669"/>
    <property type="project" value="UniProtKB-KW"/>
</dbReference>
<organism evidence="5 6">
    <name type="scientific">Persicirhabdus sediminis</name>
    <dbReference type="NCBI Taxonomy" id="454144"/>
    <lineage>
        <taxon>Bacteria</taxon>
        <taxon>Pseudomonadati</taxon>
        <taxon>Verrucomicrobiota</taxon>
        <taxon>Verrucomicrobiia</taxon>
        <taxon>Verrucomicrobiales</taxon>
        <taxon>Verrucomicrobiaceae</taxon>
        <taxon>Persicirhabdus</taxon>
    </lineage>
</organism>
<dbReference type="GO" id="GO:0016887">
    <property type="term" value="F:ATP hydrolysis activity"/>
    <property type="evidence" value="ECO:0007669"/>
    <property type="project" value="InterPro"/>
</dbReference>
<evidence type="ECO:0000256" key="3">
    <source>
        <dbReference type="ARBA" id="ARBA00022840"/>
    </source>
</evidence>
<dbReference type="InterPro" id="IPR003593">
    <property type="entry name" value="AAA+_ATPase"/>
</dbReference>
<evidence type="ECO:0000313" key="5">
    <source>
        <dbReference type="EMBL" id="MBK1790232.1"/>
    </source>
</evidence>
<dbReference type="CDD" id="cd03230">
    <property type="entry name" value="ABC_DR_subfamily_A"/>
    <property type="match status" value="1"/>
</dbReference>
<dbReference type="AlphaFoldDB" id="A0A8J7MB82"/>
<feature type="domain" description="ABC transporter" evidence="4">
    <location>
        <begin position="6"/>
        <end position="234"/>
    </location>
</feature>
<dbReference type="InterPro" id="IPR003439">
    <property type="entry name" value="ABC_transporter-like_ATP-bd"/>
</dbReference>
<evidence type="ECO:0000256" key="1">
    <source>
        <dbReference type="ARBA" id="ARBA00022448"/>
    </source>
</evidence>
<dbReference type="SMART" id="SM00382">
    <property type="entry name" value="AAA"/>
    <property type="match status" value="1"/>
</dbReference>
<dbReference type="SUPFAM" id="SSF52540">
    <property type="entry name" value="P-loop containing nucleoside triphosphate hydrolases"/>
    <property type="match status" value="1"/>
</dbReference>
<evidence type="ECO:0000256" key="2">
    <source>
        <dbReference type="ARBA" id="ARBA00022741"/>
    </source>
</evidence>
<reference evidence="5" key="1">
    <citation type="submission" date="2021-01" db="EMBL/GenBank/DDBJ databases">
        <title>Modified the classification status of verrucomicrobia.</title>
        <authorList>
            <person name="Feng X."/>
        </authorList>
    </citation>
    <scope>NUCLEOTIDE SEQUENCE</scope>
    <source>
        <strain evidence="5">_KCTC 22039</strain>
    </source>
</reference>